<name>A0A328DM78_9ASTE</name>
<accession>A0A328DM78</accession>
<keyword evidence="1" id="KW-0175">Coiled coil</keyword>
<keyword evidence="2" id="KW-0472">Membrane</keyword>
<gene>
    <name evidence="3" type="ORF">DM860_009612</name>
</gene>
<comment type="caution">
    <text evidence="3">The sequence shown here is derived from an EMBL/GenBank/DDBJ whole genome shotgun (WGS) entry which is preliminary data.</text>
</comment>
<dbReference type="AlphaFoldDB" id="A0A328DM78"/>
<dbReference type="EMBL" id="NQVE01000129">
    <property type="protein sequence ID" value="RAL45748.1"/>
    <property type="molecule type" value="Genomic_DNA"/>
</dbReference>
<keyword evidence="2" id="KW-0812">Transmembrane</keyword>
<reference evidence="3 4" key="1">
    <citation type="submission" date="2018-06" db="EMBL/GenBank/DDBJ databases">
        <title>The Genome of Cuscuta australis (Dodder) Provides Insight into the Evolution of Plant Parasitism.</title>
        <authorList>
            <person name="Liu H."/>
        </authorList>
    </citation>
    <scope>NUCLEOTIDE SEQUENCE [LARGE SCALE GENOMIC DNA]</scope>
    <source>
        <strain evidence="4">cv. Yunnan</strain>
        <tissue evidence="3">Vines</tissue>
    </source>
</reference>
<evidence type="ECO:0000313" key="3">
    <source>
        <dbReference type="EMBL" id="RAL45748.1"/>
    </source>
</evidence>
<feature type="transmembrane region" description="Helical" evidence="2">
    <location>
        <begin position="121"/>
        <end position="140"/>
    </location>
</feature>
<sequence>MCYGGQRLPSKEALTSRSRSATAAANENAAVLYDLRDRLAETEARLERARAREADLSQKLEEMKRFISVMEILENFLRRRYLERRDQFLRLYSATFDGGSSFYPLSFWVKSADTSLEPTVRFAEFLLMMVVVLVFLWKVFNITMTVTSNALSVKSGLELHTMIFCSLDIVFCQPFSGERLRWRSW</sequence>
<proteinExistence type="predicted"/>
<organism evidence="3 4">
    <name type="scientific">Cuscuta australis</name>
    <dbReference type="NCBI Taxonomy" id="267555"/>
    <lineage>
        <taxon>Eukaryota</taxon>
        <taxon>Viridiplantae</taxon>
        <taxon>Streptophyta</taxon>
        <taxon>Embryophyta</taxon>
        <taxon>Tracheophyta</taxon>
        <taxon>Spermatophyta</taxon>
        <taxon>Magnoliopsida</taxon>
        <taxon>eudicotyledons</taxon>
        <taxon>Gunneridae</taxon>
        <taxon>Pentapetalae</taxon>
        <taxon>asterids</taxon>
        <taxon>lamiids</taxon>
        <taxon>Solanales</taxon>
        <taxon>Convolvulaceae</taxon>
        <taxon>Cuscuteae</taxon>
        <taxon>Cuscuta</taxon>
        <taxon>Cuscuta subgen. Grammica</taxon>
        <taxon>Cuscuta sect. Cleistogrammica</taxon>
    </lineage>
</organism>
<evidence type="ECO:0000256" key="1">
    <source>
        <dbReference type="SAM" id="Coils"/>
    </source>
</evidence>
<feature type="coiled-coil region" evidence="1">
    <location>
        <begin position="32"/>
        <end position="66"/>
    </location>
</feature>
<keyword evidence="2" id="KW-1133">Transmembrane helix</keyword>
<dbReference type="Proteomes" id="UP000249390">
    <property type="component" value="Unassembled WGS sequence"/>
</dbReference>
<evidence type="ECO:0000313" key="4">
    <source>
        <dbReference type="Proteomes" id="UP000249390"/>
    </source>
</evidence>
<feature type="transmembrane region" description="Helical" evidence="2">
    <location>
        <begin position="88"/>
        <end position="109"/>
    </location>
</feature>
<evidence type="ECO:0000256" key="2">
    <source>
        <dbReference type="SAM" id="Phobius"/>
    </source>
</evidence>
<keyword evidence="4" id="KW-1185">Reference proteome</keyword>
<protein>
    <submittedName>
        <fullName evidence="3">Uncharacterized protein</fullName>
    </submittedName>
</protein>